<feature type="region of interest" description="Disordered" evidence="1">
    <location>
        <begin position="1735"/>
        <end position="1829"/>
    </location>
</feature>
<feature type="compositionally biased region" description="Pro residues" evidence="1">
    <location>
        <begin position="1634"/>
        <end position="1651"/>
    </location>
</feature>
<dbReference type="EMBL" id="AHAT01023538">
    <property type="status" value="NOT_ANNOTATED_CDS"/>
    <property type="molecule type" value="Genomic_DNA"/>
</dbReference>
<dbReference type="EMBL" id="AHAT01023540">
    <property type="status" value="NOT_ANNOTATED_CDS"/>
    <property type="molecule type" value="Genomic_DNA"/>
</dbReference>
<feature type="region of interest" description="Disordered" evidence="1">
    <location>
        <begin position="1345"/>
        <end position="1434"/>
    </location>
</feature>
<keyword evidence="2" id="KW-0812">Transmembrane</keyword>
<dbReference type="EMBL" id="AHAT01023535">
    <property type="status" value="NOT_ANNOTATED_CDS"/>
    <property type="molecule type" value="Genomic_DNA"/>
</dbReference>
<sequence length="1925" mass="209659">MEGLMYLTTGSKVSRTSWCPRIYCALILGSVVLVSMATTSSPVEDGSLLPFDISFKRIQDETSGRTEDLHTALSPETQGNSFHLRPVLTTAGATLETLSEATGQNGNTTEKTFFTGWSVLPSQGSKPPTFRGSSLALEESNSIPPQQPAKPAEWSQVFHNPDMTITPVRQTRNLKQPLSSLFTSASLATSGSLQLLGPNTKAWSSRSTLPFVSDTVTPSDHQSPLPQSNVSAAPLHTSLLQHITSSATLPQFTVPNPLLRTSDDPIPSFKPNSQQNTSVFTVQGIFPSVPAAHAESTVEVITPAREAQNEEVSSASSFTDKKMTQKVDDTFSPSLPVKTFSRDEDFHSILSSIKPQLNNATQGIHLLLKTPSSSDPEMLSPSFVPFLRPHAMLVTTELTLVPSEEYFPTGTIETDFGSGDYLETISFMGSEVDDLSLVTNLPTDMYDVDESVSERYDTSFPSRQVLPLSSMHIVTTSSNSGFPTVDNAGLGTIHPTSVFSSHGQTVVDSFAPSQNFSFDKMLDSDWVDSFTVEPTELLLPDMNSLEYYSILLAMENALKKKNNQTSGEHINFASVEVPNITPTSLLTLDHSHLLKTAIQSNETLSLLYNSNSLNANITALQPSNTMIFMNSTISDSTRVLMTETPSLNMSLFESLETSSYVSSLLFLPKTDVFDGTPASVNLLNSSEYVLEPSVTQTPSIAFSNTLLETLAPFVLMDLSPSLNETALLVATVPASGPSTAGSSLHKELDLISSFISVQPTTMLPDELFSLSLGDVHSLYATTVQWFASLSYTATATVSLQATQVSAISELISPTSVDLSRGVSSLATVIPMANYNTTTNDLTTNHPVTTMFVNGMMSTGKSATASATNTYNIKNTTPFTPATLTPSPESASFTTPRVMSTSKTPQSTATRHYLCNITKMDTYLVRTGLATTTTLGYAKAYIREILKTEFNRSVELQVLKPPPDFIFRVVSGPVVYTAVSVVNALRSFAKSSSAILSVTPVMGVPDHQFQVHSVLQFVPSYIDVRFCNFSERIEKGLIMAFSEVRRRYQESPDFIVHIINITMNLPKAQKQLQRVPVDIIFAIRDSTGYLNGSEVSSLLRNLNMVEFSFYLGFPVLQIAEPFHYPELNVTQLLRSSWVKTVLLGVMEQRVNERTFQAKMERRLAQLLGEVLGSARRWKRATNVGNNSVQIVRTTRLDGPDNPLEMIYFVEGPNQERLAATTTSSILNQINVQRAAIVLGYRVQGVLAQPVEKITAPPSETQNNNLWIVVGVVVPVVVVVIIIIILYWKLCRTDKLEFQPDTMSNVQQRQKLQAPSVKGFDFAKLHLGQHNKDDILVIQESAPLPAPVKEVTPSESGDVPSPKSKASSKVSRGAKRRGRISPSDAESTVSEPSSGRESAEESTRPSITPIDGKQHRKTVRNGPPQMNGTEEPLSSASIFEHVDRMSRTSEATKRVSNKIQLIAMQPMPASPLHSTAVLEKVSETAKINKEIQTALRHKSEIEHHRNKIRLRAKRKGHYDFPAMDDIGIVDSREHRRIYQKAQMQIDRILDPEVHVPSVFIESKKSARGKRSPKQRRKHQVNGSLTDADKDRLITTDSDGTYKKPPGVNNVAYVSDPDQAPEPRSPSPQDNEVFVGSPPPGHAPPPPAYVPPQPSIEEARQQMHSLLDDAFALVAPTSQGTTAGITLPGVTSGPLSSSPPPRTSRGAGMGQWGSPYTAAQGLSPFSARYAELGMSPPSVQGLLQRQGLGSGYLQPGEPGRSEPPQTEGLYSGRGVYSEELPSSARPRPVGGTTGAQLHHLTQVGLSSRISAYPGVGRAAPSSSGSSGWTPYRSDEEYARAGHNRDAVLGFPEYTSSSVFQMPRTSLREPSAPPAHLQHNTLESSGTGYPSAPPEESPPSHSSASLIKAIREELMRLSQKQSAVQSFHS</sequence>
<feature type="compositionally biased region" description="Polar residues" evidence="1">
    <location>
        <begin position="1874"/>
        <end position="1884"/>
    </location>
</feature>
<evidence type="ECO:0000256" key="2">
    <source>
        <dbReference type="SAM" id="Phobius"/>
    </source>
</evidence>
<feature type="compositionally biased region" description="Basic residues" evidence="1">
    <location>
        <begin position="1563"/>
        <end position="1577"/>
    </location>
</feature>
<feature type="region of interest" description="Disordered" evidence="1">
    <location>
        <begin position="1558"/>
        <end position="1661"/>
    </location>
</feature>
<feature type="region of interest" description="Disordered" evidence="1">
    <location>
        <begin position="877"/>
        <end position="904"/>
    </location>
</feature>
<reference evidence="3" key="3">
    <citation type="submission" date="2025-09" db="UniProtKB">
        <authorList>
            <consortium name="Ensembl"/>
        </authorList>
    </citation>
    <scope>IDENTIFICATION</scope>
</reference>
<dbReference type="EMBL" id="AHAT01023537">
    <property type="status" value="NOT_ANNOTATED_CDS"/>
    <property type="molecule type" value="Genomic_DNA"/>
</dbReference>
<dbReference type="Bgee" id="ENSLOCG00000016922">
    <property type="expression patterns" value="Expressed in brain and 5 other cell types or tissues"/>
</dbReference>
<dbReference type="PANTHER" id="PTHR21590">
    <property type="entry name" value="SEA DOMAIN-CONTAINING PROTEIN"/>
    <property type="match status" value="1"/>
</dbReference>
<dbReference type="EMBL" id="AHAT01023536">
    <property type="status" value="NOT_ANNOTATED_CDS"/>
    <property type="molecule type" value="Genomic_DNA"/>
</dbReference>
<accession>W5NJW3</accession>
<dbReference type="Ensembl" id="ENSLOCT00000020958.1">
    <property type="protein sequence ID" value="ENSLOCP00000020922.1"/>
    <property type="gene ID" value="ENSLOCG00000016922.1"/>
</dbReference>
<dbReference type="InterPro" id="IPR024606">
    <property type="entry name" value="KIAA1549"/>
</dbReference>
<evidence type="ECO:0000256" key="1">
    <source>
        <dbReference type="SAM" id="MobiDB-lite"/>
    </source>
</evidence>
<feature type="region of interest" description="Disordered" evidence="1">
    <location>
        <begin position="1677"/>
        <end position="1712"/>
    </location>
</feature>
<evidence type="ECO:0000313" key="4">
    <source>
        <dbReference type="Proteomes" id="UP000018468"/>
    </source>
</evidence>
<feature type="compositionally biased region" description="Low complexity" evidence="1">
    <location>
        <begin position="1684"/>
        <end position="1693"/>
    </location>
</feature>
<dbReference type="PANTHER" id="PTHR21590:SF4">
    <property type="entry name" value="UPF0606 PROTEIN KIAA1549"/>
    <property type="match status" value="1"/>
</dbReference>
<dbReference type="eggNOG" id="ENOG502QT4E">
    <property type="taxonomic scope" value="Eukaryota"/>
</dbReference>
<evidence type="ECO:0000313" key="3">
    <source>
        <dbReference type="Ensembl" id="ENSLOCP00000020922.1"/>
    </source>
</evidence>
<dbReference type="GeneTree" id="ENSGT00530000063472"/>
<feature type="compositionally biased region" description="Polar residues" evidence="1">
    <location>
        <begin position="1382"/>
        <end position="1394"/>
    </location>
</feature>
<proteinExistence type="predicted"/>
<reference evidence="4" key="1">
    <citation type="submission" date="2011-12" db="EMBL/GenBank/DDBJ databases">
        <title>The Draft Genome of Lepisosteus oculatus.</title>
        <authorList>
            <consortium name="The Broad Institute Genome Assembly &amp; Analysis Group"/>
            <consortium name="Computational R&amp;D Group"/>
            <consortium name="and Sequencing Platform"/>
            <person name="Di Palma F."/>
            <person name="Alfoldi J."/>
            <person name="Johnson J."/>
            <person name="Berlin A."/>
            <person name="Gnerre S."/>
            <person name="Jaffe D."/>
            <person name="MacCallum I."/>
            <person name="Young S."/>
            <person name="Walker B.J."/>
            <person name="Lander E.S."/>
            <person name="Lindblad-Toh K."/>
        </authorList>
    </citation>
    <scope>NUCLEOTIDE SEQUENCE [LARGE SCALE GENOMIC DNA]</scope>
</reference>
<name>W5NJW3_LEPOC</name>
<organism evidence="3 4">
    <name type="scientific">Lepisosteus oculatus</name>
    <name type="common">Spotted gar</name>
    <dbReference type="NCBI Taxonomy" id="7918"/>
    <lineage>
        <taxon>Eukaryota</taxon>
        <taxon>Metazoa</taxon>
        <taxon>Chordata</taxon>
        <taxon>Craniata</taxon>
        <taxon>Vertebrata</taxon>
        <taxon>Euteleostomi</taxon>
        <taxon>Actinopterygii</taxon>
        <taxon>Neopterygii</taxon>
        <taxon>Holostei</taxon>
        <taxon>Semionotiformes</taxon>
        <taxon>Lepisosteidae</taxon>
        <taxon>Lepisosteus</taxon>
    </lineage>
</organism>
<protein>
    <submittedName>
        <fullName evidence="3">Uncharacterized protein</fullName>
    </submittedName>
</protein>
<dbReference type="OrthoDB" id="10064192at2759"/>
<keyword evidence="2" id="KW-1133">Transmembrane helix</keyword>
<feature type="compositionally biased region" description="Low complexity" evidence="1">
    <location>
        <begin position="1357"/>
        <end position="1369"/>
    </location>
</feature>
<dbReference type="STRING" id="7918.ENSLOCP00000020922"/>
<dbReference type="Proteomes" id="UP000018468">
    <property type="component" value="Linkage group LG8"/>
</dbReference>
<feature type="compositionally biased region" description="Polar residues" evidence="1">
    <location>
        <begin position="1422"/>
        <end position="1434"/>
    </location>
</feature>
<feature type="compositionally biased region" description="Low complexity" evidence="1">
    <location>
        <begin position="1737"/>
        <end position="1751"/>
    </location>
</feature>
<keyword evidence="4" id="KW-1185">Reference proteome</keyword>
<reference evidence="3" key="2">
    <citation type="submission" date="2025-08" db="UniProtKB">
        <authorList>
            <consortium name="Ensembl"/>
        </authorList>
    </citation>
    <scope>IDENTIFICATION</scope>
</reference>
<keyword evidence="2" id="KW-0472">Membrane</keyword>
<feature type="region of interest" description="Disordered" evidence="1">
    <location>
        <begin position="1856"/>
        <end position="1907"/>
    </location>
</feature>
<dbReference type="InParanoid" id="W5NJW3"/>
<feature type="transmembrane region" description="Helical" evidence="2">
    <location>
        <begin position="1264"/>
        <end position="1286"/>
    </location>
</feature>
<dbReference type="EMBL" id="AHAT01023539">
    <property type="status" value="NOT_ANNOTATED_CDS"/>
    <property type="molecule type" value="Genomic_DNA"/>
</dbReference>
<dbReference type="Pfam" id="PF12877">
    <property type="entry name" value="KIAA1549"/>
    <property type="match status" value="1"/>
</dbReference>